<dbReference type="Proteomes" id="UP000671960">
    <property type="component" value="Chromosome"/>
</dbReference>
<keyword evidence="1" id="KW-1133">Transmembrane helix</keyword>
<accession>A0ABX7US39</accession>
<reference evidence="2 3" key="1">
    <citation type="submission" date="2020-03" db="EMBL/GenBank/DDBJ databases">
        <authorList>
            <person name="Bakhshi Ganjeh M."/>
        </authorList>
    </citation>
    <scope>NUCLEOTIDE SEQUENCE [LARGE SCALE GENOMIC DNA]</scope>
    <source>
        <strain evidence="3">Iran 50</strain>
    </source>
</reference>
<keyword evidence="1" id="KW-0472">Membrane</keyword>
<protein>
    <submittedName>
        <fullName evidence="2">Uncharacterized protein</fullName>
    </submittedName>
</protein>
<evidence type="ECO:0000256" key="1">
    <source>
        <dbReference type="SAM" id="Phobius"/>
    </source>
</evidence>
<evidence type="ECO:0000313" key="2">
    <source>
        <dbReference type="EMBL" id="QTF06559.1"/>
    </source>
</evidence>
<keyword evidence="3" id="KW-1185">Reference proteome</keyword>
<feature type="transmembrane region" description="Helical" evidence="1">
    <location>
        <begin position="108"/>
        <end position="130"/>
    </location>
</feature>
<feature type="transmembrane region" description="Helical" evidence="1">
    <location>
        <begin position="6"/>
        <end position="29"/>
    </location>
</feature>
<proteinExistence type="predicted"/>
<organism evidence="2 3">
    <name type="scientific">Brenneria izadpanahii</name>
    <dbReference type="NCBI Taxonomy" id="2722756"/>
    <lineage>
        <taxon>Bacteria</taxon>
        <taxon>Pseudomonadati</taxon>
        <taxon>Pseudomonadota</taxon>
        <taxon>Gammaproteobacteria</taxon>
        <taxon>Enterobacterales</taxon>
        <taxon>Pectobacteriaceae</taxon>
        <taxon>Brenneria</taxon>
    </lineage>
</organism>
<sequence length="136" mass="15590">MGPVIMMVGVVMFMLGPLVLAFSMVYFGLHRKKYEQLISLYRQEGLPLSAQNNLMSFLGHWGSFFLAVFFKRLLDGKPVNIAPKQPLPPEAYAFVASQPRELTGWIRIYYYIHVAWMVMSMIGCGIAFLGEWVGWY</sequence>
<dbReference type="EMBL" id="CP050854">
    <property type="protein sequence ID" value="QTF06559.1"/>
    <property type="molecule type" value="Genomic_DNA"/>
</dbReference>
<gene>
    <name evidence="2" type="ORF">HC231_00400</name>
</gene>
<evidence type="ECO:0000313" key="3">
    <source>
        <dbReference type="Proteomes" id="UP000671960"/>
    </source>
</evidence>
<keyword evidence="1" id="KW-0812">Transmembrane</keyword>
<name>A0ABX7US39_9GAMM</name>
<dbReference type="RefSeq" id="WP_208229233.1">
    <property type="nucleotide sequence ID" value="NZ_CP050854.1"/>
</dbReference>